<dbReference type="AlphaFoldDB" id="A0A9Q3DXD4"/>
<dbReference type="Proteomes" id="UP000765509">
    <property type="component" value="Unassembled WGS sequence"/>
</dbReference>
<evidence type="ECO:0000313" key="2">
    <source>
        <dbReference type="Proteomes" id="UP000765509"/>
    </source>
</evidence>
<protein>
    <recommendedName>
        <fullName evidence="3">Retrovirus-related Pol polyprotein from transposon TNT 1-94</fullName>
    </recommendedName>
</protein>
<dbReference type="EMBL" id="AVOT02021949">
    <property type="protein sequence ID" value="MBW0511054.1"/>
    <property type="molecule type" value="Genomic_DNA"/>
</dbReference>
<keyword evidence="2" id="KW-1185">Reference proteome</keyword>
<evidence type="ECO:0008006" key="3">
    <source>
        <dbReference type="Google" id="ProtNLM"/>
    </source>
</evidence>
<evidence type="ECO:0000313" key="1">
    <source>
        <dbReference type="EMBL" id="MBW0511054.1"/>
    </source>
</evidence>
<sequence length="139" mass="15234">MLNGSNLPTCYWAKAVLTATMFSNLIPTPSRHNLSPYALRKGVPPRIKRLFIFGCRAIISIPKYHQGWKLGPTGSEGILLRTDSELVDEAQPEEAEVVDETHCEETASPCVNNSSTSLAEQSSYPIPDQALHCIKVIGP</sequence>
<accession>A0A9Q3DXD4</accession>
<gene>
    <name evidence="1" type="ORF">O181_050769</name>
</gene>
<name>A0A9Q3DXD4_9BASI</name>
<organism evidence="1 2">
    <name type="scientific">Austropuccinia psidii MF-1</name>
    <dbReference type="NCBI Taxonomy" id="1389203"/>
    <lineage>
        <taxon>Eukaryota</taxon>
        <taxon>Fungi</taxon>
        <taxon>Dikarya</taxon>
        <taxon>Basidiomycota</taxon>
        <taxon>Pucciniomycotina</taxon>
        <taxon>Pucciniomycetes</taxon>
        <taxon>Pucciniales</taxon>
        <taxon>Sphaerophragmiaceae</taxon>
        <taxon>Austropuccinia</taxon>
    </lineage>
</organism>
<dbReference type="OrthoDB" id="1751476at2759"/>
<reference evidence="1" key="1">
    <citation type="submission" date="2021-03" db="EMBL/GenBank/DDBJ databases">
        <title>Draft genome sequence of rust myrtle Austropuccinia psidii MF-1, a brazilian biotype.</title>
        <authorList>
            <person name="Quecine M.C."/>
            <person name="Pachon D.M.R."/>
            <person name="Bonatelli M.L."/>
            <person name="Correr F.H."/>
            <person name="Franceschini L.M."/>
            <person name="Leite T.F."/>
            <person name="Margarido G.R.A."/>
            <person name="Almeida C.A."/>
            <person name="Ferrarezi J.A."/>
            <person name="Labate C.A."/>
        </authorList>
    </citation>
    <scope>NUCLEOTIDE SEQUENCE</scope>
    <source>
        <strain evidence="1">MF-1</strain>
    </source>
</reference>
<comment type="caution">
    <text evidence="1">The sequence shown here is derived from an EMBL/GenBank/DDBJ whole genome shotgun (WGS) entry which is preliminary data.</text>
</comment>
<proteinExistence type="predicted"/>